<reference evidence="1 2" key="1">
    <citation type="submission" date="2019-06" db="EMBL/GenBank/DDBJ databases">
        <title>Sequencing the genomes of 1000 actinobacteria strains.</title>
        <authorList>
            <person name="Klenk H.-P."/>
        </authorList>
    </citation>
    <scope>NUCLEOTIDE SEQUENCE [LARGE SCALE GENOMIC DNA]</scope>
    <source>
        <strain evidence="1 2">DSM 25218</strain>
    </source>
</reference>
<comment type="caution">
    <text evidence="1">The sequence shown here is derived from an EMBL/GenBank/DDBJ whole genome shotgun (WGS) entry which is preliminary data.</text>
</comment>
<dbReference type="RefSeq" id="WP_141780875.1">
    <property type="nucleotide sequence ID" value="NZ_VFOV01000001.1"/>
</dbReference>
<organism evidence="1 2">
    <name type="scientific">Nocardioides albertanoniae</name>
    <dbReference type="NCBI Taxonomy" id="1175486"/>
    <lineage>
        <taxon>Bacteria</taxon>
        <taxon>Bacillati</taxon>
        <taxon>Actinomycetota</taxon>
        <taxon>Actinomycetes</taxon>
        <taxon>Propionibacteriales</taxon>
        <taxon>Nocardioidaceae</taxon>
        <taxon>Nocardioides</taxon>
    </lineage>
</organism>
<dbReference type="EMBL" id="VFOV01000001">
    <property type="protein sequence ID" value="TQL68946.1"/>
    <property type="molecule type" value="Genomic_DNA"/>
</dbReference>
<dbReference type="OrthoDB" id="3789095at2"/>
<evidence type="ECO:0000313" key="1">
    <source>
        <dbReference type="EMBL" id="TQL68946.1"/>
    </source>
</evidence>
<gene>
    <name evidence="1" type="ORF">FB381_2847</name>
</gene>
<dbReference type="Proteomes" id="UP000320209">
    <property type="component" value="Unassembled WGS sequence"/>
</dbReference>
<name>A0A543A8Y9_9ACTN</name>
<accession>A0A543A8Y9</accession>
<keyword evidence="2" id="KW-1185">Reference proteome</keyword>
<proteinExistence type="predicted"/>
<sequence>MNDLNQDDARVLALLGVVERITAWQETAPEGTIQDELDEALREAGVTLTEEQKEHVAEQISSREDVDLDLLAADSGEGGPA</sequence>
<protein>
    <submittedName>
        <fullName evidence="1">Uncharacterized protein</fullName>
    </submittedName>
</protein>
<evidence type="ECO:0000313" key="2">
    <source>
        <dbReference type="Proteomes" id="UP000320209"/>
    </source>
</evidence>
<dbReference type="AlphaFoldDB" id="A0A543A8Y9"/>